<dbReference type="Proteomes" id="UP000622533">
    <property type="component" value="Unassembled WGS sequence"/>
</dbReference>
<name>A0A8J6ZXJ1_DESMC</name>
<dbReference type="InterPro" id="IPR036388">
    <property type="entry name" value="WH-like_DNA-bd_sf"/>
</dbReference>
<reference evidence="1" key="1">
    <citation type="submission" date="2020-10" db="EMBL/GenBank/DDBJ databases">
        <authorList>
            <person name="Castelo-Branco R."/>
            <person name="Eusebio N."/>
            <person name="Adriana R."/>
            <person name="Vieira A."/>
            <person name="Brugerolle De Fraissinette N."/>
            <person name="Rezende De Castro R."/>
            <person name="Schneider M.P."/>
            <person name="Vasconcelos V."/>
            <person name="Leao P.N."/>
        </authorList>
    </citation>
    <scope>NUCLEOTIDE SEQUENCE</scope>
    <source>
        <strain evidence="1">LEGE 12446</strain>
    </source>
</reference>
<dbReference type="SUPFAM" id="SSF46689">
    <property type="entry name" value="Homeodomain-like"/>
    <property type="match status" value="1"/>
</dbReference>
<accession>A0A8J6ZXJ1</accession>
<dbReference type="EMBL" id="JADEXS010000044">
    <property type="protein sequence ID" value="MBE9021881.1"/>
    <property type="molecule type" value="Genomic_DNA"/>
</dbReference>
<proteinExistence type="predicted"/>
<evidence type="ECO:0000313" key="2">
    <source>
        <dbReference type="Proteomes" id="UP000622533"/>
    </source>
</evidence>
<sequence length="110" mass="12918">MTFTPTEHKYVELDERGVPIIKGTTMKVVELVTSRFAYAWSPEELHLNYPHISMSEIHSALAYYWDHKQEIDADMERRFEYAERMRKEAGESPLVARLRAQGLLILNSEF</sequence>
<dbReference type="Gene3D" id="1.10.10.10">
    <property type="entry name" value="Winged helix-like DNA-binding domain superfamily/Winged helix DNA-binding domain"/>
    <property type="match status" value="1"/>
</dbReference>
<dbReference type="InterPro" id="IPR007367">
    <property type="entry name" value="DUF433"/>
</dbReference>
<organism evidence="1 2">
    <name type="scientific">Desmonostoc muscorum LEGE 12446</name>
    <dbReference type="NCBI Taxonomy" id="1828758"/>
    <lineage>
        <taxon>Bacteria</taxon>
        <taxon>Bacillati</taxon>
        <taxon>Cyanobacteriota</taxon>
        <taxon>Cyanophyceae</taxon>
        <taxon>Nostocales</taxon>
        <taxon>Nostocaceae</taxon>
        <taxon>Desmonostoc</taxon>
    </lineage>
</organism>
<dbReference type="InterPro" id="IPR009057">
    <property type="entry name" value="Homeodomain-like_sf"/>
</dbReference>
<protein>
    <submittedName>
        <fullName evidence="1">DUF433 domain-containing protein</fullName>
    </submittedName>
</protein>
<dbReference type="PANTHER" id="PTHR34849">
    <property type="entry name" value="SSL5025 PROTEIN"/>
    <property type="match status" value="1"/>
</dbReference>
<dbReference type="RefSeq" id="WP_193914211.1">
    <property type="nucleotide sequence ID" value="NZ_JADEXS020000001.1"/>
</dbReference>
<evidence type="ECO:0000313" key="1">
    <source>
        <dbReference type="EMBL" id="MBE9021881.1"/>
    </source>
</evidence>
<dbReference type="AlphaFoldDB" id="A0A8J6ZXJ1"/>
<dbReference type="PANTHER" id="PTHR34849:SF1">
    <property type="entry name" value="SLR0770 PROTEIN"/>
    <property type="match status" value="1"/>
</dbReference>
<dbReference type="Pfam" id="PF04255">
    <property type="entry name" value="DUF433"/>
    <property type="match status" value="1"/>
</dbReference>
<keyword evidence="2" id="KW-1185">Reference proteome</keyword>
<gene>
    <name evidence="1" type="ORF">IQ276_05225</name>
</gene>
<comment type="caution">
    <text evidence="1">The sequence shown here is derived from an EMBL/GenBank/DDBJ whole genome shotgun (WGS) entry which is preliminary data.</text>
</comment>